<proteinExistence type="predicted"/>
<keyword evidence="1" id="KW-0175">Coiled coil</keyword>
<protein>
    <recommendedName>
        <fullName evidence="2">PUB domain-containing protein</fullName>
    </recommendedName>
</protein>
<dbReference type="AlphaFoldDB" id="A0A835YSV6"/>
<dbReference type="SUPFAM" id="SSF143503">
    <property type="entry name" value="PUG domain-like"/>
    <property type="match status" value="1"/>
</dbReference>
<dbReference type="EMBL" id="JAFCMP010000346">
    <property type="protein sequence ID" value="KAG5180961.1"/>
    <property type="molecule type" value="Genomic_DNA"/>
</dbReference>
<evidence type="ECO:0000256" key="1">
    <source>
        <dbReference type="SAM" id="Coils"/>
    </source>
</evidence>
<dbReference type="Proteomes" id="UP000664859">
    <property type="component" value="Unassembled WGS sequence"/>
</dbReference>
<dbReference type="InterPro" id="IPR018997">
    <property type="entry name" value="PUB_domain"/>
</dbReference>
<keyword evidence="4" id="KW-1185">Reference proteome</keyword>
<evidence type="ECO:0000313" key="3">
    <source>
        <dbReference type="EMBL" id="KAG5180961.1"/>
    </source>
</evidence>
<comment type="caution">
    <text evidence="3">The sequence shown here is derived from an EMBL/GenBank/DDBJ whole genome shotgun (WGS) entry which is preliminary data.</text>
</comment>
<evidence type="ECO:0000259" key="2">
    <source>
        <dbReference type="Pfam" id="PF09409"/>
    </source>
</evidence>
<name>A0A835YSV6_9STRA</name>
<reference evidence="3" key="1">
    <citation type="submission" date="2021-02" db="EMBL/GenBank/DDBJ databases">
        <title>First Annotated Genome of the Yellow-green Alga Tribonema minus.</title>
        <authorList>
            <person name="Mahan K.M."/>
        </authorList>
    </citation>
    <scope>NUCLEOTIDE SEQUENCE</scope>
    <source>
        <strain evidence="3">UTEX B ZZ1240</strain>
    </source>
</reference>
<gene>
    <name evidence="3" type="ORF">JKP88DRAFT_322611</name>
</gene>
<dbReference type="InterPro" id="IPR036339">
    <property type="entry name" value="PUB-like_dom_sf"/>
</dbReference>
<feature type="domain" description="PUB" evidence="2">
    <location>
        <begin position="233"/>
        <end position="298"/>
    </location>
</feature>
<dbReference type="CDD" id="cd09212">
    <property type="entry name" value="PUB"/>
    <property type="match status" value="1"/>
</dbReference>
<dbReference type="Pfam" id="PF09409">
    <property type="entry name" value="PUB"/>
    <property type="match status" value="1"/>
</dbReference>
<accession>A0A835YSV6</accession>
<organism evidence="3 4">
    <name type="scientific">Tribonema minus</name>
    <dbReference type="NCBI Taxonomy" id="303371"/>
    <lineage>
        <taxon>Eukaryota</taxon>
        <taxon>Sar</taxon>
        <taxon>Stramenopiles</taxon>
        <taxon>Ochrophyta</taxon>
        <taxon>PX clade</taxon>
        <taxon>Xanthophyceae</taxon>
        <taxon>Tribonematales</taxon>
        <taxon>Tribonemataceae</taxon>
        <taxon>Tribonema</taxon>
    </lineage>
</organism>
<dbReference type="PANTHER" id="PTHR46713">
    <property type="entry name" value="F13M7.16 PROTEIN"/>
    <property type="match status" value="1"/>
</dbReference>
<dbReference type="SMART" id="SM00580">
    <property type="entry name" value="PUG"/>
    <property type="match status" value="1"/>
</dbReference>
<dbReference type="OrthoDB" id="336240at2759"/>
<sequence>MTEFKRVQAEVDELGARLAALEADCSDAAPDTAKVLQEIKATVEGELQGKMAKFEKRLTETDPISGQLRYGEGMRAKVAQLQQQYDALAAELRLAEGKLAAALAAHANAAAARAGEAVSAQQAAAAAAEAQRQAAAARERAAAQAAATRAEAEERERQRLAREAAVLRDKKKADEAAAAAAAEAARLAREREAAAIMASVPVGAAGVEAGLRALRDACGGGGGSAQMRKTCGALLQILQNMRSSPEDPRFRRIRCENERFAADVGRFEGAVQVLLSSGFKVVVEEGASLLVMAEPDLATDMDGWTTWYDTLKDTIDRLNDETNARDRASHGGLMG</sequence>
<feature type="coiled-coil region" evidence="1">
    <location>
        <begin position="71"/>
        <end position="190"/>
    </location>
</feature>
<dbReference type="PANTHER" id="PTHR46713:SF1">
    <property type="entry name" value="F13M7.16 PROTEIN"/>
    <property type="match status" value="1"/>
</dbReference>
<evidence type="ECO:0000313" key="4">
    <source>
        <dbReference type="Proteomes" id="UP000664859"/>
    </source>
</evidence>
<dbReference type="Gene3D" id="1.20.58.2190">
    <property type="match status" value="1"/>
</dbReference>